<dbReference type="PANTHER" id="PTHR15938">
    <property type="entry name" value="TBP-1 INTERACTING PROTEIN"/>
    <property type="match status" value="1"/>
</dbReference>
<dbReference type="FunCoup" id="A0A1Y1XWZ4">
    <property type="interactions" value="330"/>
</dbReference>
<dbReference type="GO" id="GO:0120231">
    <property type="term" value="C:DNA recombinase auxiliary factor complex"/>
    <property type="evidence" value="ECO:0007669"/>
    <property type="project" value="TreeGrafter"/>
</dbReference>
<feature type="domain" description="Homologous-pairing protein 2 winged helix" evidence="7">
    <location>
        <begin position="2"/>
        <end position="42"/>
    </location>
</feature>
<dbReference type="AlphaFoldDB" id="A0A1Y1XWZ4"/>
<keyword evidence="5" id="KW-0469">Meiosis</keyword>
<dbReference type="OrthoDB" id="272266at2759"/>
<keyword evidence="3" id="KW-0233">DNA recombination</keyword>
<dbReference type="GO" id="GO:0007129">
    <property type="term" value="P:homologous chromosome pairing at meiosis"/>
    <property type="evidence" value="ECO:0007669"/>
    <property type="project" value="TreeGrafter"/>
</dbReference>
<dbReference type="InterPro" id="IPR010776">
    <property type="entry name" value="Hop2_WH_dom"/>
</dbReference>
<evidence type="ECO:0000256" key="4">
    <source>
        <dbReference type="ARBA" id="ARBA00023242"/>
    </source>
</evidence>
<feature type="non-terminal residue" evidence="8">
    <location>
        <position position="1"/>
    </location>
</feature>
<comment type="similarity">
    <text evidence="2">Belongs to the HOP2 family.</text>
</comment>
<dbReference type="InParanoid" id="A0A1Y1XWZ4"/>
<dbReference type="Proteomes" id="UP000193498">
    <property type="component" value="Unassembled WGS sequence"/>
</dbReference>
<protein>
    <submittedName>
        <fullName evidence="8">Tat binding protein 1-interacting</fullName>
    </submittedName>
</protein>
<evidence type="ECO:0000256" key="5">
    <source>
        <dbReference type="ARBA" id="ARBA00023254"/>
    </source>
</evidence>
<keyword evidence="9" id="KW-1185">Reference proteome</keyword>
<gene>
    <name evidence="8" type="ORF">K493DRAFT_231031</name>
</gene>
<dbReference type="GO" id="GO:0000794">
    <property type="term" value="C:condensed nuclear chromosome"/>
    <property type="evidence" value="ECO:0007669"/>
    <property type="project" value="TreeGrafter"/>
</dbReference>
<dbReference type="InterPro" id="IPR036388">
    <property type="entry name" value="WH-like_DNA-bd_sf"/>
</dbReference>
<evidence type="ECO:0000313" key="8">
    <source>
        <dbReference type="EMBL" id="ORX90252.1"/>
    </source>
</evidence>
<comment type="subcellular location">
    <subcellularLocation>
        <location evidence="1">Nucleus</location>
    </subcellularLocation>
</comment>
<dbReference type="Gene3D" id="1.10.10.10">
    <property type="entry name" value="Winged helix-like DNA-binding domain superfamily/Winged helix DNA-binding domain"/>
    <property type="match status" value="1"/>
</dbReference>
<keyword evidence="6" id="KW-0175">Coiled coil</keyword>
<dbReference type="GO" id="GO:0003690">
    <property type="term" value="F:double-stranded DNA binding"/>
    <property type="evidence" value="ECO:0007669"/>
    <property type="project" value="TreeGrafter"/>
</dbReference>
<keyword evidence="4" id="KW-0539">Nucleus</keyword>
<dbReference type="STRING" id="1314790.A0A1Y1XWZ4"/>
<organism evidence="8 9">
    <name type="scientific">Basidiobolus meristosporus CBS 931.73</name>
    <dbReference type="NCBI Taxonomy" id="1314790"/>
    <lineage>
        <taxon>Eukaryota</taxon>
        <taxon>Fungi</taxon>
        <taxon>Fungi incertae sedis</taxon>
        <taxon>Zoopagomycota</taxon>
        <taxon>Entomophthoromycotina</taxon>
        <taxon>Basidiobolomycetes</taxon>
        <taxon>Basidiobolales</taxon>
        <taxon>Basidiobolaceae</taxon>
        <taxon>Basidiobolus</taxon>
    </lineage>
</organism>
<evidence type="ECO:0000256" key="2">
    <source>
        <dbReference type="ARBA" id="ARBA00007922"/>
    </source>
</evidence>
<evidence type="ECO:0000256" key="1">
    <source>
        <dbReference type="ARBA" id="ARBA00004123"/>
    </source>
</evidence>
<feature type="coiled-coil region" evidence="6">
    <location>
        <begin position="53"/>
        <end position="117"/>
    </location>
</feature>
<dbReference type="GO" id="GO:0010774">
    <property type="term" value="P:meiotic strand invasion involved in reciprocal meiotic recombination"/>
    <property type="evidence" value="ECO:0007669"/>
    <property type="project" value="TreeGrafter"/>
</dbReference>
<name>A0A1Y1XWZ4_9FUNG</name>
<proteinExistence type="inferred from homology"/>
<dbReference type="Pfam" id="PF07106">
    <property type="entry name" value="WHD_TBPIP"/>
    <property type="match status" value="1"/>
</dbReference>
<evidence type="ECO:0000313" key="9">
    <source>
        <dbReference type="Proteomes" id="UP000193498"/>
    </source>
</evidence>
<accession>A0A1Y1XWZ4</accession>
<evidence type="ECO:0000256" key="3">
    <source>
        <dbReference type="ARBA" id="ARBA00023172"/>
    </source>
</evidence>
<dbReference type="EMBL" id="MCFE01000388">
    <property type="protein sequence ID" value="ORX90252.1"/>
    <property type="molecule type" value="Genomic_DNA"/>
</dbReference>
<dbReference type="PANTHER" id="PTHR15938:SF0">
    <property type="entry name" value="HOMOLOGOUS-PAIRING PROTEIN 2 HOMOLOG"/>
    <property type="match status" value="1"/>
</dbReference>
<evidence type="ECO:0000256" key="6">
    <source>
        <dbReference type="SAM" id="Coils"/>
    </source>
</evidence>
<comment type="caution">
    <text evidence="8">The sequence shown here is derived from an EMBL/GenBank/DDBJ whole genome shotgun (WGS) entry which is preliminary data.</text>
</comment>
<dbReference type="GO" id="GO:0000709">
    <property type="term" value="P:meiotic joint molecule formation"/>
    <property type="evidence" value="ECO:0007669"/>
    <property type="project" value="TreeGrafter"/>
</dbReference>
<evidence type="ECO:0000259" key="7">
    <source>
        <dbReference type="Pfam" id="PF07106"/>
    </source>
</evidence>
<sequence>ADIFNNLHGAVGKTAIQKILTQLVEKEEIMGKVYGKQWVYCISQFETPSQGDLDNMDEIIEDLKQKLEQQKEKNKQLASVLSGLNNSLTNGEIEAKLSSLEDENKRYAERLANLREGGKQMSLEEKNKIDSEYDGNRKVWRARKRMFTDIFNTITEFMPGKPKDLLVSVCAYLA</sequence>
<dbReference type="GO" id="GO:0120230">
    <property type="term" value="F:recombinase activator activity"/>
    <property type="evidence" value="ECO:0007669"/>
    <property type="project" value="TreeGrafter"/>
</dbReference>
<reference evidence="8 9" key="1">
    <citation type="submission" date="2016-07" db="EMBL/GenBank/DDBJ databases">
        <title>Pervasive Adenine N6-methylation of Active Genes in Fungi.</title>
        <authorList>
            <consortium name="DOE Joint Genome Institute"/>
            <person name="Mondo S.J."/>
            <person name="Dannebaum R.O."/>
            <person name="Kuo R.C."/>
            <person name="Labutti K."/>
            <person name="Haridas S."/>
            <person name="Kuo A."/>
            <person name="Salamov A."/>
            <person name="Ahrendt S.R."/>
            <person name="Lipzen A."/>
            <person name="Sullivan W."/>
            <person name="Andreopoulos W.B."/>
            <person name="Clum A."/>
            <person name="Lindquist E."/>
            <person name="Daum C."/>
            <person name="Ramamoorthy G.K."/>
            <person name="Gryganskyi A."/>
            <person name="Culley D."/>
            <person name="Magnuson J.K."/>
            <person name="James T.Y."/>
            <person name="O'Malley M.A."/>
            <person name="Stajich J.E."/>
            <person name="Spatafora J.W."/>
            <person name="Visel A."/>
            <person name="Grigoriev I.V."/>
        </authorList>
    </citation>
    <scope>NUCLEOTIDE SEQUENCE [LARGE SCALE GENOMIC DNA]</scope>
    <source>
        <strain evidence="8 9">CBS 931.73</strain>
    </source>
</reference>